<dbReference type="Pfam" id="PF02446">
    <property type="entry name" value="Glyco_hydro_77"/>
    <property type="match status" value="1"/>
</dbReference>
<dbReference type="InterPro" id="IPR003385">
    <property type="entry name" value="Glyco_hydro_77"/>
</dbReference>
<dbReference type="PANTHER" id="PTHR32438:SF5">
    <property type="entry name" value="4-ALPHA-GLUCANOTRANSFERASE DPE1, CHLOROPLASTIC_AMYLOPLASTIC"/>
    <property type="match status" value="1"/>
</dbReference>
<feature type="compositionally biased region" description="Basic and acidic residues" evidence="11">
    <location>
        <begin position="612"/>
        <end position="627"/>
    </location>
</feature>
<evidence type="ECO:0000313" key="13">
    <source>
        <dbReference type="Proteomes" id="UP000530654"/>
    </source>
</evidence>
<feature type="region of interest" description="Disordered" evidence="11">
    <location>
        <begin position="610"/>
        <end position="635"/>
    </location>
</feature>
<organism evidence="12 13">
    <name type="scientific">Rhizobium laguerreae</name>
    <dbReference type="NCBI Taxonomy" id="1076926"/>
    <lineage>
        <taxon>Bacteria</taxon>
        <taxon>Pseudomonadati</taxon>
        <taxon>Pseudomonadota</taxon>
        <taxon>Alphaproteobacteria</taxon>
        <taxon>Hyphomicrobiales</taxon>
        <taxon>Rhizobiaceae</taxon>
        <taxon>Rhizobium/Agrobacterium group</taxon>
        <taxon>Rhizobium</taxon>
    </lineage>
</organism>
<sequence length="635" mass="70496">MKSADLDKLARRHGIGLTRPSPDNQEVAISGETKRKILQALKIDLAGAADHEIGAPRRQPAAKKIARSFLPDFLSKTPVWGISLQLYELRSARNWGIGDFEDLSDMADLAGSLGADFIGLTPLHAPFLADPERCSPYEPSSRQHLNPLYVAVDRLPGFACDPELERKLASLRQTDLVDYVGVAEIKLKALRDLWPAWRRRSVIDEAYDPADFDAFVAQGGNSLRLHALFECLSFSMVERGAGAGWQRWPADFQRFDSAAVAEFERGHADDVRFHMWLQWLAHRQLMQAADRARKAGLRIGLYLDLAVGEAVDGSATWSEPYIYLSKATIGSPPDPFAIDGQDWHLAGYLPSAIAAGEMSPFRRMVSAAMRYAGAIRIDHAAALRRLFLVPLGSKPDDGAYVRYPQDRLLQILAEVSAEHRCLVIGEDLGLIPKGLQDDLAAAHILSYRILSYEQDEKGFKPADTYPVLALACISTHDHRTLAGWWRGADIQDRCDHGIVPPDLTERHLEHRKRERRSLKAALKAAGLDLPAGLTARASREALRELTVSAYRFIARTPSLLAAVRLADLTDEKKPTNIPGTSDSYPNWRPKLSVLLEDMTSSPLLKRVTAAMGEERPQNRGARERIADGRILNRQG</sequence>
<evidence type="ECO:0000313" key="12">
    <source>
        <dbReference type="EMBL" id="NNH62235.1"/>
    </source>
</evidence>
<dbReference type="EC" id="2.4.1.25" evidence="3 10"/>
<dbReference type="GO" id="GO:0005975">
    <property type="term" value="P:carbohydrate metabolic process"/>
    <property type="evidence" value="ECO:0007669"/>
    <property type="project" value="InterPro"/>
</dbReference>
<keyword evidence="7 10" id="KW-0119">Carbohydrate metabolism</keyword>
<evidence type="ECO:0000256" key="4">
    <source>
        <dbReference type="ARBA" id="ARBA00020295"/>
    </source>
</evidence>
<evidence type="ECO:0000256" key="9">
    <source>
        <dbReference type="ARBA" id="ARBA00031501"/>
    </source>
</evidence>
<evidence type="ECO:0000256" key="5">
    <source>
        <dbReference type="ARBA" id="ARBA00022676"/>
    </source>
</evidence>
<protein>
    <recommendedName>
        <fullName evidence="4 10">4-alpha-glucanotransferase</fullName>
        <ecNumber evidence="3 10">2.4.1.25</ecNumber>
    </recommendedName>
    <alternativeName>
        <fullName evidence="8 10">Amylomaltase</fullName>
    </alternativeName>
    <alternativeName>
        <fullName evidence="9 10">Disproportionating enzyme</fullName>
    </alternativeName>
</protein>
<reference evidence="12 13" key="1">
    <citation type="submission" date="2020-04" db="EMBL/GenBank/DDBJ databases">
        <title>Rhizobium bacterial biofertilizers improve the content of phenolic compounds of Lactuca sativa L. under non-saline and saline-stress conditions.</title>
        <authorList>
            <person name="Ayuso-Calles M."/>
            <person name="Garcia-Estevez I."/>
            <person name="Jimenez-Gomez A."/>
            <person name="Flores-Felix J.D."/>
            <person name="Escribano-Bailon M."/>
            <person name="Rivas R."/>
        </authorList>
    </citation>
    <scope>NUCLEOTIDE SEQUENCE [LARGE SCALE GENOMIC DNA]</scope>
    <source>
        <strain evidence="12 13">GPTR02</strain>
    </source>
</reference>
<dbReference type="GO" id="GO:0004134">
    <property type="term" value="F:4-alpha-glucanotransferase activity"/>
    <property type="evidence" value="ECO:0007669"/>
    <property type="project" value="UniProtKB-EC"/>
</dbReference>
<dbReference type="PANTHER" id="PTHR32438">
    <property type="entry name" value="4-ALPHA-GLUCANOTRANSFERASE DPE1, CHLOROPLASTIC/AMYLOPLASTIC"/>
    <property type="match status" value="1"/>
</dbReference>
<evidence type="ECO:0000256" key="1">
    <source>
        <dbReference type="ARBA" id="ARBA00000439"/>
    </source>
</evidence>
<name>A0A7Y2R0T3_9HYPH</name>
<keyword evidence="5 10" id="KW-0328">Glycosyltransferase</keyword>
<evidence type="ECO:0000256" key="8">
    <source>
        <dbReference type="ARBA" id="ARBA00031423"/>
    </source>
</evidence>
<dbReference type="AlphaFoldDB" id="A0A7Y2R0T3"/>
<proteinExistence type="inferred from homology"/>
<evidence type="ECO:0000256" key="2">
    <source>
        <dbReference type="ARBA" id="ARBA00005684"/>
    </source>
</evidence>
<evidence type="ECO:0000256" key="7">
    <source>
        <dbReference type="ARBA" id="ARBA00023277"/>
    </source>
</evidence>
<evidence type="ECO:0000256" key="10">
    <source>
        <dbReference type="RuleBase" id="RU361207"/>
    </source>
</evidence>
<dbReference type="Gene3D" id="3.20.20.80">
    <property type="entry name" value="Glycosidases"/>
    <property type="match status" value="1"/>
</dbReference>
<evidence type="ECO:0000256" key="6">
    <source>
        <dbReference type="ARBA" id="ARBA00022679"/>
    </source>
</evidence>
<gene>
    <name evidence="12" type="primary">malQ</name>
    <name evidence="12" type="ORF">HLI17_02840</name>
</gene>
<keyword evidence="6 10" id="KW-0808">Transferase</keyword>
<dbReference type="RefSeq" id="WP_170279663.1">
    <property type="nucleotide sequence ID" value="NZ_JABEQY010000002.1"/>
</dbReference>
<comment type="caution">
    <text evidence="12">The sequence shown here is derived from an EMBL/GenBank/DDBJ whole genome shotgun (WGS) entry which is preliminary data.</text>
</comment>
<dbReference type="NCBIfam" id="TIGR00217">
    <property type="entry name" value="malQ"/>
    <property type="match status" value="1"/>
</dbReference>
<dbReference type="Proteomes" id="UP000530654">
    <property type="component" value="Unassembled WGS sequence"/>
</dbReference>
<evidence type="ECO:0000256" key="11">
    <source>
        <dbReference type="SAM" id="MobiDB-lite"/>
    </source>
</evidence>
<comment type="catalytic activity">
    <reaction evidence="1 10">
        <text>Transfers a segment of a (1-&gt;4)-alpha-D-glucan to a new position in an acceptor, which may be glucose or a (1-&gt;4)-alpha-D-glucan.</text>
        <dbReference type="EC" id="2.4.1.25"/>
    </reaction>
</comment>
<comment type="similarity">
    <text evidence="2 10">Belongs to the disproportionating enzyme family.</text>
</comment>
<evidence type="ECO:0000256" key="3">
    <source>
        <dbReference type="ARBA" id="ARBA00012560"/>
    </source>
</evidence>
<dbReference type="EMBL" id="JABEQY010000002">
    <property type="protein sequence ID" value="NNH62235.1"/>
    <property type="molecule type" value="Genomic_DNA"/>
</dbReference>
<dbReference type="SUPFAM" id="SSF51445">
    <property type="entry name" value="(Trans)glycosidases"/>
    <property type="match status" value="1"/>
</dbReference>
<accession>A0A7Y2R0T3</accession>
<dbReference type="InterPro" id="IPR017853">
    <property type="entry name" value="GH"/>
</dbReference>